<dbReference type="InterPro" id="IPR036188">
    <property type="entry name" value="FAD/NAD-bd_sf"/>
</dbReference>
<sequence length="387" mass="41201">MNRVVVVGASLAAVHVIERLRADGFSDGIVLVGAERHLPYDRPPLSKEGLRCGPDLEPLREPGWYDEMGVTLRLGRPAVGLRPEENVVVVDGGDEVAYDGLVIATGSRARTLSAGNEHVAFLRSVDDAVALRERLGAAEHVAIIGAGFIGLEVAATVTEMGRRATVIEVAPAPLARVLGDEVGVWFRNFHARRGVPIRCGTHAVSVEAVRTGYRVNLGNGDVVAADLVVGALGATPAIDWLRDSGIALSDGVLCDRSLRANAPGVVAAGDVARWFNPLFDEDMRVEQWTNAVDQGRHAARVLLGAPGAYAPVPYFWSDQFDARMRFVGRANGAEQVHVESVTDDSLVAVFGRNGVQVGALCVNATSRLPHHRAAIAEKRAYAEAPIG</sequence>
<dbReference type="PANTHER" id="PTHR43557:SF2">
    <property type="entry name" value="RIESKE DOMAIN-CONTAINING PROTEIN-RELATED"/>
    <property type="match status" value="1"/>
</dbReference>
<dbReference type="RefSeq" id="WP_311345182.1">
    <property type="nucleotide sequence ID" value="NZ_JAVREI010000006.1"/>
</dbReference>
<keyword evidence="3" id="KW-0274">FAD</keyword>
<dbReference type="EMBL" id="JAVREI010000006">
    <property type="protein sequence ID" value="MDT0276364.1"/>
    <property type="molecule type" value="Genomic_DNA"/>
</dbReference>
<feature type="domain" description="FAD/NAD(P)-binding" evidence="5">
    <location>
        <begin position="3"/>
        <end position="295"/>
    </location>
</feature>
<dbReference type="PRINTS" id="PR00368">
    <property type="entry name" value="FADPNR"/>
</dbReference>
<dbReference type="SUPFAM" id="SSF51905">
    <property type="entry name" value="FAD/NAD(P)-binding domain"/>
    <property type="match status" value="2"/>
</dbReference>
<evidence type="ECO:0000256" key="1">
    <source>
        <dbReference type="ARBA" id="ARBA00001974"/>
    </source>
</evidence>
<keyword evidence="8" id="KW-1185">Reference proteome</keyword>
<evidence type="ECO:0000259" key="5">
    <source>
        <dbReference type="Pfam" id="PF07992"/>
    </source>
</evidence>
<evidence type="ECO:0000256" key="2">
    <source>
        <dbReference type="ARBA" id="ARBA00022630"/>
    </source>
</evidence>
<evidence type="ECO:0000313" key="8">
    <source>
        <dbReference type="Proteomes" id="UP001183222"/>
    </source>
</evidence>
<reference evidence="8" key="1">
    <citation type="submission" date="2023-07" db="EMBL/GenBank/DDBJ databases">
        <title>30 novel species of actinomycetes from the DSMZ collection.</title>
        <authorList>
            <person name="Nouioui I."/>
        </authorList>
    </citation>
    <scope>NUCLEOTIDE SEQUENCE [LARGE SCALE GENOMIC DNA]</scope>
    <source>
        <strain evidence="8">DSM 46792</strain>
    </source>
</reference>
<protein>
    <submittedName>
        <fullName evidence="7">FAD-dependent oxidoreductase</fullName>
    </submittedName>
</protein>
<dbReference type="Pfam" id="PF14759">
    <property type="entry name" value="Reductase_C"/>
    <property type="match status" value="1"/>
</dbReference>
<comment type="cofactor">
    <cofactor evidence="1">
        <name>FAD</name>
        <dbReference type="ChEBI" id="CHEBI:57692"/>
    </cofactor>
</comment>
<dbReference type="Gene3D" id="3.50.50.60">
    <property type="entry name" value="FAD/NAD(P)-binding domain"/>
    <property type="match status" value="2"/>
</dbReference>
<keyword evidence="2" id="KW-0285">Flavoprotein</keyword>
<evidence type="ECO:0000313" key="7">
    <source>
        <dbReference type="EMBL" id="MDT0276364.1"/>
    </source>
</evidence>
<proteinExistence type="predicted"/>
<gene>
    <name evidence="7" type="ORF">RM425_10685</name>
</gene>
<evidence type="ECO:0000259" key="6">
    <source>
        <dbReference type="Pfam" id="PF14759"/>
    </source>
</evidence>
<dbReference type="PANTHER" id="PTHR43557">
    <property type="entry name" value="APOPTOSIS-INDUCING FACTOR 1"/>
    <property type="match status" value="1"/>
</dbReference>
<feature type="domain" description="Reductase C-terminal" evidence="6">
    <location>
        <begin position="314"/>
        <end position="381"/>
    </location>
</feature>
<dbReference type="InterPro" id="IPR028202">
    <property type="entry name" value="Reductase_C"/>
</dbReference>
<dbReference type="InterPro" id="IPR050446">
    <property type="entry name" value="FAD-oxidoreductase/Apoptosis"/>
</dbReference>
<dbReference type="InterPro" id="IPR023753">
    <property type="entry name" value="FAD/NAD-binding_dom"/>
</dbReference>
<dbReference type="Proteomes" id="UP001183222">
    <property type="component" value="Unassembled WGS sequence"/>
</dbReference>
<keyword evidence="4" id="KW-0560">Oxidoreductase</keyword>
<dbReference type="Gene3D" id="3.30.390.30">
    <property type="match status" value="1"/>
</dbReference>
<organism evidence="7 8">
    <name type="scientific">Blastococcus goldschmidtiae</name>
    <dbReference type="NCBI Taxonomy" id="3075546"/>
    <lineage>
        <taxon>Bacteria</taxon>
        <taxon>Bacillati</taxon>
        <taxon>Actinomycetota</taxon>
        <taxon>Actinomycetes</taxon>
        <taxon>Geodermatophilales</taxon>
        <taxon>Geodermatophilaceae</taxon>
        <taxon>Blastococcus</taxon>
    </lineage>
</organism>
<comment type="caution">
    <text evidence="7">The sequence shown here is derived from an EMBL/GenBank/DDBJ whole genome shotgun (WGS) entry which is preliminary data.</text>
</comment>
<accession>A0ABU2K852</accession>
<dbReference type="SUPFAM" id="SSF55424">
    <property type="entry name" value="FAD/NAD-linked reductases, dimerisation (C-terminal) domain"/>
    <property type="match status" value="1"/>
</dbReference>
<name>A0ABU2K852_9ACTN</name>
<dbReference type="InterPro" id="IPR016156">
    <property type="entry name" value="FAD/NAD-linked_Rdtase_dimer_sf"/>
</dbReference>
<evidence type="ECO:0000256" key="3">
    <source>
        <dbReference type="ARBA" id="ARBA00022827"/>
    </source>
</evidence>
<dbReference type="Pfam" id="PF07992">
    <property type="entry name" value="Pyr_redox_2"/>
    <property type="match status" value="1"/>
</dbReference>
<evidence type="ECO:0000256" key="4">
    <source>
        <dbReference type="ARBA" id="ARBA00023002"/>
    </source>
</evidence>